<protein>
    <recommendedName>
        <fullName evidence="2">DUF7924 domain-containing protein</fullName>
    </recommendedName>
</protein>
<dbReference type="Proteomes" id="UP000800038">
    <property type="component" value="Unassembled WGS sequence"/>
</dbReference>
<evidence type="ECO:0000313" key="4">
    <source>
        <dbReference type="Proteomes" id="UP000800038"/>
    </source>
</evidence>
<evidence type="ECO:0000259" key="2">
    <source>
        <dbReference type="Pfam" id="PF25545"/>
    </source>
</evidence>
<keyword evidence="4" id="KW-1185">Reference proteome</keyword>
<sequence>MSENSRLRQRRPRSYSPTKKSPQYRNTVLKPANILVDVNHTLPPDVEALLPPGLRDILDPPTAATHTHAQPDAGSVTNREPTEASRNRARELADTISQIADVYRDECRELASKPGSESEYRTHLYGDVVEKLARIPPWRRPLSANCSDKLWRASLKPLPPISILALPPLVWPPLSLNPVAAKPPDAEIDGTITTPKPDIAVGISLDAFSPEHTAILNYWQVKKAVLSDPHAIQGDMRFPFFIIEAKGLATNGNLIGAQNQAAGGGTCALLLLESLAAQDPAGRSGAPRIVFSFTTESAIHELWVHYRGVDNNDDTPKLHMTCLGAWRTTLHRHAHEFVAVLAIVLGWGVDVFHPQIKQVMDRVVDAAVASS</sequence>
<dbReference type="InterPro" id="IPR057684">
    <property type="entry name" value="DUF7924"/>
</dbReference>
<feature type="domain" description="DUF7924" evidence="2">
    <location>
        <begin position="186"/>
        <end position="332"/>
    </location>
</feature>
<feature type="region of interest" description="Disordered" evidence="1">
    <location>
        <begin position="1"/>
        <end position="26"/>
    </location>
</feature>
<dbReference type="Pfam" id="PF25545">
    <property type="entry name" value="DUF7924"/>
    <property type="match status" value="1"/>
</dbReference>
<proteinExistence type="predicted"/>
<accession>A0A6A5STU3</accession>
<name>A0A6A5STU3_9PLEO</name>
<dbReference type="AlphaFoldDB" id="A0A6A5STU3"/>
<feature type="compositionally biased region" description="Polar residues" evidence="1">
    <location>
        <begin position="15"/>
        <end position="26"/>
    </location>
</feature>
<feature type="region of interest" description="Disordered" evidence="1">
    <location>
        <begin position="53"/>
        <end position="88"/>
    </location>
</feature>
<reference evidence="3" key="1">
    <citation type="journal article" date="2020" name="Stud. Mycol.">
        <title>101 Dothideomycetes genomes: a test case for predicting lifestyles and emergence of pathogens.</title>
        <authorList>
            <person name="Haridas S."/>
            <person name="Albert R."/>
            <person name="Binder M."/>
            <person name="Bloem J."/>
            <person name="Labutti K."/>
            <person name="Salamov A."/>
            <person name="Andreopoulos B."/>
            <person name="Baker S."/>
            <person name="Barry K."/>
            <person name="Bills G."/>
            <person name="Bluhm B."/>
            <person name="Cannon C."/>
            <person name="Castanera R."/>
            <person name="Culley D."/>
            <person name="Daum C."/>
            <person name="Ezra D."/>
            <person name="Gonzalez J."/>
            <person name="Henrissat B."/>
            <person name="Kuo A."/>
            <person name="Liang C."/>
            <person name="Lipzen A."/>
            <person name="Lutzoni F."/>
            <person name="Magnuson J."/>
            <person name="Mondo S."/>
            <person name="Nolan M."/>
            <person name="Ohm R."/>
            <person name="Pangilinan J."/>
            <person name="Park H.-J."/>
            <person name="Ramirez L."/>
            <person name="Alfaro M."/>
            <person name="Sun H."/>
            <person name="Tritt A."/>
            <person name="Yoshinaga Y."/>
            <person name="Zwiers L.-H."/>
            <person name="Turgeon B."/>
            <person name="Goodwin S."/>
            <person name="Spatafora J."/>
            <person name="Crous P."/>
            <person name="Grigoriev I."/>
        </authorList>
    </citation>
    <scope>NUCLEOTIDE SEQUENCE</scope>
    <source>
        <strain evidence="3">CBS 161.51</strain>
    </source>
</reference>
<dbReference type="EMBL" id="ML976027">
    <property type="protein sequence ID" value="KAF1943260.1"/>
    <property type="molecule type" value="Genomic_DNA"/>
</dbReference>
<gene>
    <name evidence="3" type="ORF">EJ02DRAFT_433376</name>
</gene>
<dbReference type="OrthoDB" id="5372703at2759"/>
<organism evidence="3 4">
    <name type="scientific">Clathrospora elynae</name>
    <dbReference type="NCBI Taxonomy" id="706981"/>
    <lineage>
        <taxon>Eukaryota</taxon>
        <taxon>Fungi</taxon>
        <taxon>Dikarya</taxon>
        <taxon>Ascomycota</taxon>
        <taxon>Pezizomycotina</taxon>
        <taxon>Dothideomycetes</taxon>
        <taxon>Pleosporomycetidae</taxon>
        <taxon>Pleosporales</taxon>
        <taxon>Diademaceae</taxon>
        <taxon>Clathrospora</taxon>
    </lineage>
</organism>
<evidence type="ECO:0000256" key="1">
    <source>
        <dbReference type="SAM" id="MobiDB-lite"/>
    </source>
</evidence>
<evidence type="ECO:0000313" key="3">
    <source>
        <dbReference type="EMBL" id="KAF1943260.1"/>
    </source>
</evidence>